<dbReference type="GO" id="GO:0009030">
    <property type="term" value="F:thiamine-phosphate kinase activity"/>
    <property type="evidence" value="ECO:0007669"/>
    <property type="project" value="UniProtKB-EC"/>
</dbReference>
<evidence type="ECO:0000259" key="2">
    <source>
        <dbReference type="Pfam" id="PF02769"/>
    </source>
</evidence>
<dbReference type="Pfam" id="PF00586">
    <property type="entry name" value="AIRS"/>
    <property type="match status" value="1"/>
</dbReference>
<dbReference type="Pfam" id="PF02769">
    <property type="entry name" value="AIRS_C"/>
    <property type="match status" value="1"/>
</dbReference>
<dbReference type="PANTHER" id="PTHR30270:SF0">
    <property type="entry name" value="THIAMINE-MONOPHOSPHATE KINASE"/>
    <property type="match status" value="1"/>
</dbReference>
<dbReference type="InterPro" id="IPR036921">
    <property type="entry name" value="PurM-like_N_sf"/>
</dbReference>
<dbReference type="Gene3D" id="3.90.650.10">
    <property type="entry name" value="PurM-like C-terminal domain"/>
    <property type="match status" value="1"/>
</dbReference>
<dbReference type="EC" id="2.7.4.16" evidence="3"/>
<dbReference type="CDD" id="cd02194">
    <property type="entry name" value="ThiL"/>
    <property type="match status" value="1"/>
</dbReference>
<dbReference type="SUPFAM" id="SSF55326">
    <property type="entry name" value="PurM N-terminal domain-like"/>
    <property type="match status" value="1"/>
</dbReference>
<dbReference type="EMBL" id="UOFS01000013">
    <property type="protein sequence ID" value="VAW92750.1"/>
    <property type="molecule type" value="Genomic_DNA"/>
</dbReference>
<keyword evidence="3" id="KW-0418">Kinase</keyword>
<dbReference type="PANTHER" id="PTHR30270">
    <property type="entry name" value="THIAMINE-MONOPHOSPHATE KINASE"/>
    <property type="match status" value="1"/>
</dbReference>
<dbReference type="InterPro" id="IPR006283">
    <property type="entry name" value="ThiL-like"/>
</dbReference>
<feature type="domain" description="PurM-like N-terminal" evidence="1">
    <location>
        <begin position="32"/>
        <end position="140"/>
    </location>
</feature>
<protein>
    <submittedName>
        <fullName evidence="3">Thiamine-monophosphate kinase</fullName>
        <ecNumber evidence="3">2.7.4.16</ecNumber>
    </submittedName>
</protein>
<keyword evidence="3" id="KW-0808">Transferase</keyword>
<dbReference type="InterPro" id="IPR010918">
    <property type="entry name" value="PurM-like_C_dom"/>
</dbReference>
<gene>
    <name evidence="3" type="ORF">MNBD_GAMMA22-464</name>
</gene>
<name>A0A3B0ZU65_9ZZZZ</name>
<evidence type="ECO:0000259" key="1">
    <source>
        <dbReference type="Pfam" id="PF00586"/>
    </source>
</evidence>
<dbReference type="AlphaFoldDB" id="A0A3B0ZU65"/>
<feature type="domain" description="PurM-like C-terminal" evidence="2">
    <location>
        <begin position="161"/>
        <end position="307"/>
    </location>
</feature>
<dbReference type="PIRSF" id="PIRSF005303">
    <property type="entry name" value="Thiam_monoph_kin"/>
    <property type="match status" value="1"/>
</dbReference>
<sequence>MSNSKLESEFQIIKQYFDTHQSKSNRIIKGIGDDAAVIDITEQSTLVISVDTLISGVHFPSVTTAYDIGYKSLAVNLSDLAAMGASPSWFTLALTMPENNSSWVKAFSHGLFDLAQLFNIDLIGGDTTKGQLSITLQIAGYADKNNIMYRHSAQFDDDIYTSGYIGDAGAGLLAIMNDYDLDSNNTKYLLNRLNQPSPRVELGQQIALVANACIDVSDGLIADLGHIIGLSNCGAVINVEQLPISEQLKSSGFVADWQQLALGSGDDYELCFTANKKHRVEIENISKQLNVPITKIGTVDNEKTIRCYLNNKPYRYQTSGYEHFKEQK</sequence>
<dbReference type="GO" id="GO:0009228">
    <property type="term" value="P:thiamine biosynthetic process"/>
    <property type="evidence" value="ECO:0007669"/>
    <property type="project" value="InterPro"/>
</dbReference>
<dbReference type="SUPFAM" id="SSF56042">
    <property type="entry name" value="PurM C-terminal domain-like"/>
    <property type="match status" value="1"/>
</dbReference>
<dbReference type="InterPro" id="IPR016188">
    <property type="entry name" value="PurM-like_N"/>
</dbReference>
<dbReference type="NCBIfam" id="TIGR01379">
    <property type="entry name" value="thiL"/>
    <property type="match status" value="1"/>
</dbReference>
<dbReference type="Gene3D" id="3.30.1330.10">
    <property type="entry name" value="PurM-like, N-terminal domain"/>
    <property type="match status" value="1"/>
</dbReference>
<organism evidence="3">
    <name type="scientific">hydrothermal vent metagenome</name>
    <dbReference type="NCBI Taxonomy" id="652676"/>
    <lineage>
        <taxon>unclassified sequences</taxon>
        <taxon>metagenomes</taxon>
        <taxon>ecological metagenomes</taxon>
    </lineage>
</organism>
<dbReference type="HAMAP" id="MF_02128">
    <property type="entry name" value="TMP_kinase"/>
    <property type="match status" value="1"/>
</dbReference>
<accession>A0A3B0ZU65</accession>
<proteinExistence type="inferred from homology"/>
<reference evidence="3" key="1">
    <citation type="submission" date="2018-06" db="EMBL/GenBank/DDBJ databases">
        <authorList>
            <person name="Zhirakovskaya E."/>
        </authorList>
    </citation>
    <scope>NUCLEOTIDE SEQUENCE</scope>
</reference>
<evidence type="ECO:0000313" key="3">
    <source>
        <dbReference type="EMBL" id="VAW92750.1"/>
    </source>
</evidence>
<dbReference type="InterPro" id="IPR036676">
    <property type="entry name" value="PurM-like_C_sf"/>
</dbReference>